<evidence type="ECO:0000256" key="1">
    <source>
        <dbReference type="SAM" id="Coils"/>
    </source>
</evidence>
<feature type="non-terminal residue" evidence="2">
    <location>
        <position position="1"/>
    </location>
</feature>
<gene>
    <name evidence="2" type="ORF">METZ01_LOCUS464270</name>
</gene>
<dbReference type="AlphaFoldDB" id="A0A383ATZ7"/>
<protein>
    <submittedName>
        <fullName evidence="2">Uncharacterized protein</fullName>
    </submittedName>
</protein>
<feature type="coiled-coil region" evidence="1">
    <location>
        <begin position="55"/>
        <end position="82"/>
    </location>
</feature>
<proteinExistence type="predicted"/>
<feature type="non-terminal residue" evidence="2">
    <location>
        <position position="249"/>
    </location>
</feature>
<reference evidence="2" key="1">
    <citation type="submission" date="2018-05" db="EMBL/GenBank/DDBJ databases">
        <authorList>
            <person name="Lanie J.A."/>
            <person name="Ng W.-L."/>
            <person name="Kazmierczak K.M."/>
            <person name="Andrzejewski T.M."/>
            <person name="Davidsen T.M."/>
            <person name="Wayne K.J."/>
            <person name="Tettelin H."/>
            <person name="Glass J.I."/>
            <person name="Rusch D."/>
            <person name="Podicherti R."/>
            <person name="Tsui H.-C.T."/>
            <person name="Winkler M.E."/>
        </authorList>
    </citation>
    <scope>NUCLEOTIDE SEQUENCE</scope>
</reference>
<organism evidence="2">
    <name type="scientific">marine metagenome</name>
    <dbReference type="NCBI Taxonomy" id="408172"/>
    <lineage>
        <taxon>unclassified sequences</taxon>
        <taxon>metagenomes</taxon>
        <taxon>ecological metagenomes</taxon>
    </lineage>
</organism>
<name>A0A383ATZ7_9ZZZZ</name>
<keyword evidence="1" id="KW-0175">Coiled coil</keyword>
<dbReference type="EMBL" id="UINC01195035">
    <property type="protein sequence ID" value="SVE11416.1"/>
    <property type="molecule type" value="Genomic_DNA"/>
</dbReference>
<evidence type="ECO:0000313" key="2">
    <source>
        <dbReference type="EMBL" id="SVE11416.1"/>
    </source>
</evidence>
<sequence>ESVGDCKNIVQQIWSEFGARTYEKTYDVLNDAIEKTYDVLNDAVATEKGQGCFDIPAIEAELSDIEAELSDYETADETAEETAEETKAKETKATLEKLLRLGGGVGSALQFIDDNKGYKLQFNLVRGHVTFTDSGPGTDFERFDLAMRTKIAESGTSGLTDKEHIFLLTPQLSFSYTKWGKFEIGGKDVQADIFAFDVDRADFKLVISTVGDVGIDGGMTYYDDVEFGILVVTDISGVMGFGMNKFYVG</sequence>
<accession>A0A383ATZ7</accession>